<proteinExistence type="predicted"/>
<reference evidence="1 2" key="1">
    <citation type="submission" date="2016-10" db="EMBL/GenBank/DDBJ databases">
        <authorList>
            <person name="de Groot N.N."/>
        </authorList>
    </citation>
    <scope>NUCLEOTIDE SEQUENCE [LARGE SCALE GENOMIC DNA]</scope>
    <source>
        <strain evidence="1 2">DSM 22900</strain>
    </source>
</reference>
<dbReference type="RefSeq" id="WP_090971628.1">
    <property type="nucleotide sequence ID" value="NZ_FOLL01000002.1"/>
</dbReference>
<accession>A0A1I1FGW6</accession>
<organism evidence="1 2">
    <name type="scientific">Parapedobacter composti</name>
    <dbReference type="NCBI Taxonomy" id="623281"/>
    <lineage>
        <taxon>Bacteria</taxon>
        <taxon>Pseudomonadati</taxon>
        <taxon>Bacteroidota</taxon>
        <taxon>Sphingobacteriia</taxon>
        <taxon>Sphingobacteriales</taxon>
        <taxon>Sphingobacteriaceae</taxon>
        <taxon>Parapedobacter</taxon>
    </lineage>
</organism>
<dbReference type="STRING" id="623281.SAMN05421747_102342"/>
<name>A0A1I1FGW6_9SPHI</name>
<keyword evidence="2" id="KW-1185">Reference proteome</keyword>
<evidence type="ECO:0000313" key="1">
    <source>
        <dbReference type="EMBL" id="SFB96373.1"/>
    </source>
</evidence>
<evidence type="ECO:0000313" key="2">
    <source>
        <dbReference type="Proteomes" id="UP000199577"/>
    </source>
</evidence>
<protein>
    <submittedName>
        <fullName evidence="1">Uncharacterized protein</fullName>
    </submittedName>
</protein>
<sequence length="103" mass="11991">MQSLSERKHKALIAALQQLEELLNMPVAHAGANEDIQRLETLFARYQELMTELGDCIAAYHDLYKDLKINVLAPQFRQIRHRMDQRSAAYHTLKMHLVAVRSY</sequence>
<dbReference type="Proteomes" id="UP000199577">
    <property type="component" value="Unassembled WGS sequence"/>
</dbReference>
<dbReference type="AlphaFoldDB" id="A0A1I1FGW6"/>
<dbReference type="EMBL" id="FOLL01000002">
    <property type="protein sequence ID" value="SFB96373.1"/>
    <property type="molecule type" value="Genomic_DNA"/>
</dbReference>
<gene>
    <name evidence="1" type="ORF">SAMN05421747_102342</name>
</gene>